<dbReference type="EMBL" id="GBXM01057245">
    <property type="protein sequence ID" value="JAH51332.1"/>
    <property type="molecule type" value="Transcribed_RNA"/>
</dbReference>
<evidence type="ECO:0000313" key="1">
    <source>
        <dbReference type="EMBL" id="JAH51332.1"/>
    </source>
</evidence>
<sequence>MLISLKHFCLDFDVCLESLSCWTIYLWLSPSFLAETTKFSARISWYFVELIVPLI</sequence>
<proteinExistence type="predicted"/>
<dbReference type="AlphaFoldDB" id="A0A0E9TD37"/>
<name>A0A0E9TD37_ANGAN</name>
<accession>A0A0E9TD37</accession>
<protein>
    <submittedName>
        <fullName evidence="1">Uncharacterized protein</fullName>
    </submittedName>
</protein>
<reference evidence="1" key="2">
    <citation type="journal article" date="2015" name="Fish Shellfish Immunol.">
        <title>Early steps in the European eel (Anguilla anguilla)-Vibrio vulnificus interaction in the gills: Role of the RtxA13 toxin.</title>
        <authorList>
            <person name="Callol A."/>
            <person name="Pajuelo D."/>
            <person name="Ebbesson L."/>
            <person name="Teles M."/>
            <person name="MacKenzie S."/>
            <person name="Amaro C."/>
        </authorList>
    </citation>
    <scope>NUCLEOTIDE SEQUENCE</scope>
</reference>
<organism evidence="1">
    <name type="scientific">Anguilla anguilla</name>
    <name type="common">European freshwater eel</name>
    <name type="synonym">Muraena anguilla</name>
    <dbReference type="NCBI Taxonomy" id="7936"/>
    <lineage>
        <taxon>Eukaryota</taxon>
        <taxon>Metazoa</taxon>
        <taxon>Chordata</taxon>
        <taxon>Craniata</taxon>
        <taxon>Vertebrata</taxon>
        <taxon>Euteleostomi</taxon>
        <taxon>Actinopterygii</taxon>
        <taxon>Neopterygii</taxon>
        <taxon>Teleostei</taxon>
        <taxon>Anguilliformes</taxon>
        <taxon>Anguillidae</taxon>
        <taxon>Anguilla</taxon>
    </lineage>
</organism>
<reference evidence="1" key="1">
    <citation type="submission" date="2014-11" db="EMBL/GenBank/DDBJ databases">
        <authorList>
            <person name="Amaro Gonzalez C."/>
        </authorList>
    </citation>
    <scope>NUCLEOTIDE SEQUENCE</scope>
</reference>